<evidence type="ECO:0000313" key="6">
    <source>
        <dbReference type="EMBL" id="NMH17015.1"/>
    </source>
</evidence>
<dbReference type="Proteomes" id="UP000669605">
    <property type="component" value="Unassembled WGS sequence"/>
</dbReference>
<accession>A0ABX1QM31</accession>
<dbReference type="PANTHER" id="PTHR13610">
    <property type="entry name" value="METHYLTRANSFERASE DOMAIN-CONTAINING PROTEIN"/>
    <property type="match status" value="1"/>
</dbReference>
<keyword evidence="7" id="KW-1185">Reference proteome</keyword>
<dbReference type="Pfam" id="PF13649">
    <property type="entry name" value="Methyltransf_25"/>
    <property type="match status" value="1"/>
</dbReference>
<name>A0ABX1QM31_9PROT</name>
<evidence type="ECO:0000256" key="1">
    <source>
        <dbReference type="ARBA" id="ARBA00022603"/>
    </source>
</evidence>
<protein>
    <submittedName>
        <fullName evidence="6">Methyltransferase type 12</fullName>
    </submittedName>
</protein>
<evidence type="ECO:0000256" key="2">
    <source>
        <dbReference type="ARBA" id="ARBA00022679"/>
    </source>
</evidence>
<dbReference type="Gene3D" id="3.40.50.150">
    <property type="entry name" value="Vaccinia Virus protein VP39"/>
    <property type="match status" value="1"/>
</dbReference>
<dbReference type="InterPro" id="IPR041698">
    <property type="entry name" value="Methyltransf_25"/>
</dbReference>
<reference evidence="6 7" key="1">
    <citation type="journal article" date="2020" name="Curr. Microbiol.">
        <title>Tepidiphilus baoligensis sp. nov., a Novel Bacterium of the Family Hydrogenophilaceae Isolated from an Oil Reservoir.</title>
        <authorList>
            <person name="Zhang X."/>
            <person name="Wang G."/>
            <person name="Ma X."/>
            <person name="Yu J."/>
            <person name="You J."/>
            <person name="Xue Y."/>
            <person name="Ma Y."/>
        </authorList>
    </citation>
    <scope>NUCLEOTIDE SEQUENCE [LARGE SCALE GENOMIC DNA]</scope>
    <source>
        <strain evidence="6 7">B18-69</strain>
    </source>
</reference>
<keyword evidence="2" id="KW-0808">Transferase</keyword>
<evidence type="ECO:0000256" key="3">
    <source>
        <dbReference type="ARBA" id="ARBA00022691"/>
    </source>
</evidence>
<dbReference type="EMBL" id="JAAAUB010000010">
    <property type="protein sequence ID" value="NMH17015.1"/>
    <property type="molecule type" value="Genomic_DNA"/>
</dbReference>
<sequence>MTFRLSRSPLLAAALAQLLGWLLAFVAAHLGLVAGLWPLLALQALAAAGIAASLRSPWWWILFQLIFSPALVLLHGLGLAPGWYLAAFVLLALVFGNPTRARVPLFLSHRATVDALAALLPADRPFHFLDVGSGTGRVAVALARAFPRGEFTGIEQAVLPHLIARWRGRGLPNLHLRRGDAFALPWAGYDVLYAFLSPVPMPDLWRKARAELPPGSLVCSNEFPIPGIVPEAHIVPQGTHRPLWLYRVG</sequence>
<feature type="transmembrane region" description="Helical" evidence="4">
    <location>
        <begin position="70"/>
        <end position="95"/>
    </location>
</feature>
<keyword evidence="3" id="KW-0949">S-adenosyl-L-methionine</keyword>
<gene>
    <name evidence="6" type="ORF">GV368_07885</name>
</gene>
<keyword evidence="4" id="KW-0812">Transmembrane</keyword>
<feature type="domain" description="Methyltransferase" evidence="5">
    <location>
        <begin position="129"/>
        <end position="203"/>
    </location>
</feature>
<evidence type="ECO:0000259" key="5">
    <source>
        <dbReference type="Pfam" id="PF13649"/>
    </source>
</evidence>
<organism evidence="6 7">
    <name type="scientific">Tepidiphilus baoligensis</name>
    <dbReference type="NCBI Taxonomy" id="2698687"/>
    <lineage>
        <taxon>Bacteria</taxon>
        <taxon>Pseudomonadati</taxon>
        <taxon>Pseudomonadota</taxon>
        <taxon>Hydrogenophilia</taxon>
        <taxon>Hydrogenophilales</taxon>
        <taxon>Hydrogenophilaceae</taxon>
        <taxon>Tepidiphilus</taxon>
    </lineage>
</organism>
<dbReference type="RefSeq" id="WP_169116124.1">
    <property type="nucleotide sequence ID" value="NZ_JAAAUB010000010.1"/>
</dbReference>
<evidence type="ECO:0000256" key="4">
    <source>
        <dbReference type="SAM" id="Phobius"/>
    </source>
</evidence>
<keyword evidence="4" id="KW-0472">Membrane</keyword>
<proteinExistence type="predicted"/>
<dbReference type="GO" id="GO:0032259">
    <property type="term" value="P:methylation"/>
    <property type="evidence" value="ECO:0007669"/>
    <property type="project" value="UniProtKB-KW"/>
</dbReference>
<dbReference type="SUPFAM" id="SSF53335">
    <property type="entry name" value="S-adenosyl-L-methionine-dependent methyltransferases"/>
    <property type="match status" value="1"/>
</dbReference>
<dbReference type="PANTHER" id="PTHR13610:SF9">
    <property type="entry name" value="FI06469P"/>
    <property type="match status" value="1"/>
</dbReference>
<evidence type="ECO:0000313" key="7">
    <source>
        <dbReference type="Proteomes" id="UP000669605"/>
    </source>
</evidence>
<dbReference type="CDD" id="cd02440">
    <property type="entry name" value="AdoMet_MTases"/>
    <property type="match status" value="1"/>
</dbReference>
<dbReference type="GO" id="GO:0008168">
    <property type="term" value="F:methyltransferase activity"/>
    <property type="evidence" value="ECO:0007669"/>
    <property type="project" value="UniProtKB-KW"/>
</dbReference>
<keyword evidence="1 6" id="KW-0489">Methyltransferase</keyword>
<dbReference type="InterPro" id="IPR026170">
    <property type="entry name" value="FAM173A/B"/>
</dbReference>
<comment type="caution">
    <text evidence="6">The sequence shown here is derived from an EMBL/GenBank/DDBJ whole genome shotgun (WGS) entry which is preliminary data.</text>
</comment>
<keyword evidence="4" id="KW-1133">Transmembrane helix</keyword>
<dbReference type="InterPro" id="IPR029063">
    <property type="entry name" value="SAM-dependent_MTases_sf"/>
</dbReference>